<protein>
    <submittedName>
        <fullName evidence="1">Uncharacterized protein</fullName>
    </submittedName>
</protein>
<sequence length="63" mass="6976">MKSTFPIVVRHEGKIEEGCIIHTTFTGDGANYLITIEKIVSKGKNEKGELVLVVEGTREKCVE</sequence>
<evidence type="ECO:0000313" key="2">
    <source>
        <dbReference type="Proteomes" id="UP000228484"/>
    </source>
</evidence>
<comment type="caution">
    <text evidence="1">The sequence shown here is derived from an EMBL/GenBank/DDBJ whole genome shotgun (WGS) entry which is preliminary data.</text>
</comment>
<accession>A0A2G6Q7H7</accession>
<organism evidence="1 2">
    <name type="scientific">Bacillus fungorum</name>
    <dbReference type="NCBI Taxonomy" id="2039284"/>
    <lineage>
        <taxon>Bacteria</taxon>
        <taxon>Bacillati</taxon>
        <taxon>Bacillota</taxon>
        <taxon>Bacilli</taxon>
        <taxon>Bacillales</taxon>
        <taxon>Bacillaceae</taxon>
        <taxon>Bacillus</taxon>
    </lineage>
</organism>
<dbReference type="EMBL" id="NWUW01000026">
    <property type="protein sequence ID" value="PIE92778.1"/>
    <property type="molecule type" value="Genomic_DNA"/>
</dbReference>
<reference evidence="1 2" key="1">
    <citation type="submission" date="2017-09" db="EMBL/GenBank/DDBJ databases">
        <title>Biocontrol bacteria screening and application from spent mushroom substrate.</title>
        <authorList>
            <person name="Sun X."/>
        </authorList>
    </citation>
    <scope>NUCLEOTIDE SEQUENCE [LARGE SCALE GENOMIC DNA]</scope>
    <source>
        <strain evidence="1 2">100374</strain>
    </source>
</reference>
<name>A0A2G6Q7H7_9BACI</name>
<gene>
    <name evidence="1" type="ORF">CO726_24745</name>
</gene>
<evidence type="ECO:0000313" key="1">
    <source>
        <dbReference type="EMBL" id="PIE92778.1"/>
    </source>
</evidence>
<dbReference type="AlphaFoldDB" id="A0A2G6Q7H7"/>
<proteinExistence type="predicted"/>
<dbReference type="Proteomes" id="UP000228484">
    <property type="component" value="Unassembled WGS sequence"/>
</dbReference>
<keyword evidence="2" id="KW-1185">Reference proteome</keyword>
<dbReference type="RefSeq" id="WP_099686010.1">
    <property type="nucleotide sequence ID" value="NZ_NWUW01000026.1"/>
</dbReference>